<dbReference type="EMBL" id="CDMY01000123">
    <property type="protein sequence ID" value="CEL92965.1"/>
    <property type="molecule type" value="Genomic_DNA"/>
</dbReference>
<feature type="compositionally biased region" description="Low complexity" evidence="2">
    <location>
        <begin position="481"/>
        <end position="492"/>
    </location>
</feature>
<feature type="region of interest" description="Disordered" evidence="2">
    <location>
        <begin position="1"/>
        <end position="99"/>
    </location>
</feature>
<dbReference type="InParanoid" id="A0A0G4EBQ9"/>
<dbReference type="Proteomes" id="UP000041254">
    <property type="component" value="Unassembled WGS sequence"/>
</dbReference>
<evidence type="ECO:0000256" key="2">
    <source>
        <dbReference type="SAM" id="MobiDB-lite"/>
    </source>
</evidence>
<gene>
    <name evidence="3" type="ORF">Vbra_11188</name>
</gene>
<feature type="compositionally biased region" description="Basic and acidic residues" evidence="2">
    <location>
        <begin position="493"/>
        <end position="503"/>
    </location>
</feature>
<dbReference type="VEuPathDB" id="CryptoDB:Vbra_11188"/>
<feature type="coiled-coil region" evidence="1">
    <location>
        <begin position="105"/>
        <end position="132"/>
    </location>
</feature>
<feature type="region of interest" description="Disordered" evidence="2">
    <location>
        <begin position="168"/>
        <end position="216"/>
    </location>
</feature>
<feature type="compositionally biased region" description="Low complexity" evidence="2">
    <location>
        <begin position="42"/>
        <end position="57"/>
    </location>
</feature>
<accession>A0A0G4EBQ9</accession>
<feature type="region of interest" description="Disordered" evidence="2">
    <location>
        <begin position="545"/>
        <end position="707"/>
    </location>
</feature>
<protein>
    <submittedName>
        <fullName evidence="3">Uncharacterized protein</fullName>
    </submittedName>
</protein>
<feature type="compositionally biased region" description="Polar residues" evidence="2">
    <location>
        <begin position="577"/>
        <end position="592"/>
    </location>
</feature>
<feature type="compositionally biased region" description="Acidic residues" evidence="2">
    <location>
        <begin position="373"/>
        <end position="382"/>
    </location>
</feature>
<sequence length="787" mass="86952">MMDPFSPSSSETPLARRPLSPQLFRDINVDEEPPPSLPSPTPATITAITAINTTTATHPKRTSVRFSTPPPLRHTQEIHDDNNQGDDEADRSPAEPQGLDKTTTVDELYHELEDALAVLQDKKENLEREGKERSSVQLLHMNEYWSAVEAATRAFQACHMVISASGKTEGLPSMTPAGAKRSHHSSLLSTPAARTPAGRSPPTPLTPRSDEDSELTTQALRACHRRLVAFTQGFQESWSMQRRVMFWTVQKNLLAEQQSSKDLNEPCDTSRLDIDKMLETVASLQGLADELSVEMTNDKQRVRRLSNEIDKSMQKQLNVSKAGAYNCEMAMQLESVVGRVSRLQHMMKYPLQASLLRKPSICLRRAHTSALEGLEESDDDDDKPSASSRPLTAHPHLQHRRTVSTDDVSPLSRAVRHTGFDSIDTAGGHLPLATAFGSLAALPSEAQGQDELDAVPMTARGQRRIEMMQKQKDLWGGEGSMGSSAESSGIGSEEAKSEADRQRPLSSPSLASQPLPLLPAIKTLKDHHQQQSMETKVTGTEVLQDDRVNQGAPEKDIDVVSPGLDMPGPPLIGALIQATTGQVEEQQQQRLNDTAEDNEVKETMNSKQQQRLNDTAEDNEVKETMNSKRANVQAYTSTSLSPRSTTSSSGIPVRPRSSADGMVGRARRDLKQLRSQSRGVYKNAHLMQDKPTSPPGPQQSQRAALPKPCAIRPDAAAFDPISSLLLSDEEEEFHRQRAGRRASRATQADSQQPKEQKVKERRCCWCFPCSWRWPWQAREESSQAAVE</sequence>
<name>A0A0G4EBQ9_VITBC</name>
<feature type="compositionally biased region" description="Low complexity" evidence="2">
    <location>
        <begin position="636"/>
        <end position="649"/>
    </location>
</feature>
<dbReference type="AlphaFoldDB" id="A0A0G4EBQ9"/>
<keyword evidence="1" id="KW-0175">Coiled coil</keyword>
<proteinExistence type="predicted"/>
<keyword evidence="4" id="KW-1185">Reference proteome</keyword>
<feature type="region of interest" description="Disordered" evidence="2">
    <location>
        <begin position="474"/>
        <end position="515"/>
    </location>
</feature>
<reference evidence="3 4" key="1">
    <citation type="submission" date="2014-11" db="EMBL/GenBank/DDBJ databases">
        <authorList>
            <person name="Zhu J."/>
            <person name="Qi W."/>
            <person name="Song R."/>
        </authorList>
    </citation>
    <scope>NUCLEOTIDE SEQUENCE [LARGE SCALE GENOMIC DNA]</scope>
</reference>
<organism evidence="3 4">
    <name type="scientific">Vitrella brassicaformis (strain CCMP3155)</name>
    <dbReference type="NCBI Taxonomy" id="1169540"/>
    <lineage>
        <taxon>Eukaryota</taxon>
        <taxon>Sar</taxon>
        <taxon>Alveolata</taxon>
        <taxon>Colpodellida</taxon>
        <taxon>Vitrellaceae</taxon>
        <taxon>Vitrella</taxon>
    </lineage>
</organism>
<feature type="compositionally biased region" description="Basic and acidic residues" evidence="2">
    <location>
        <begin position="545"/>
        <end position="558"/>
    </location>
</feature>
<feature type="region of interest" description="Disordered" evidence="2">
    <location>
        <begin position="371"/>
        <end position="410"/>
    </location>
</feature>
<feature type="compositionally biased region" description="Polar residues" evidence="2">
    <location>
        <begin position="1"/>
        <end position="12"/>
    </location>
</feature>
<evidence type="ECO:0000313" key="3">
    <source>
        <dbReference type="EMBL" id="CEL92965.1"/>
    </source>
</evidence>
<evidence type="ECO:0000256" key="1">
    <source>
        <dbReference type="SAM" id="Coils"/>
    </source>
</evidence>
<feature type="coiled-coil region" evidence="1">
    <location>
        <begin position="288"/>
        <end position="315"/>
    </location>
</feature>
<feature type="region of interest" description="Disordered" evidence="2">
    <location>
        <begin position="728"/>
        <end position="760"/>
    </location>
</feature>
<feature type="compositionally biased region" description="Low complexity" evidence="2">
    <location>
        <begin position="504"/>
        <end position="515"/>
    </location>
</feature>
<evidence type="ECO:0000313" key="4">
    <source>
        <dbReference type="Proteomes" id="UP000041254"/>
    </source>
</evidence>